<gene>
    <name evidence="7" type="ORF">LB452_03295</name>
</gene>
<name>A0ABS7XHE4_9FLAO</name>
<evidence type="ECO:0000256" key="4">
    <source>
        <dbReference type="ARBA" id="ARBA00022989"/>
    </source>
</evidence>
<dbReference type="InterPro" id="IPR050833">
    <property type="entry name" value="Poly_Biosynth_Transport"/>
</dbReference>
<evidence type="ECO:0000313" key="8">
    <source>
        <dbReference type="Proteomes" id="UP001199314"/>
    </source>
</evidence>
<keyword evidence="3 6" id="KW-0812">Transmembrane</keyword>
<evidence type="ECO:0000256" key="5">
    <source>
        <dbReference type="ARBA" id="ARBA00023136"/>
    </source>
</evidence>
<dbReference type="CDD" id="cd13128">
    <property type="entry name" value="MATE_Wzx_like"/>
    <property type="match status" value="1"/>
</dbReference>
<feature type="transmembrane region" description="Helical" evidence="6">
    <location>
        <begin position="392"/>
        <end position="414"/>
    </location>
</feature>
<keyword evidence="5 6" id="KW-0472">Membrane</keyword>
<organism evidence="7 8">
    <name type="scientific">Psychroflexus longus</name>
    <dbReference type="NCBI Taxonomy" id="2873596"/>
    <lineage>
        <taxon>Bacteria</taxon>
        <taxon>Pseudomonadati</taxon>
        <taxon>Bacteroidota</taxon>
        <taxon>Flavobacteriia</taxon>
        <taxon>Flavobacteriales</taxon>
        <taxon>Flavobacteriaceae</taxon>
        <taxon>Psychroflexus</taxon>
    </lineage>
</organism>
<proteinExistence type="predicted"/>
<sequence>MIKIDKDFTELLNKGGIALLIRIAGFIAGYLFIFYTVKLFGAETQGRLNLSFSFMMIGALICRLGLDIHFVKIYSIPGNFHDSKGIYYKVLPYVLLLTFLVSGCIFLFSGQISTHVFNDPELNIFLKWVSPCVIFFTFILLNASVFRGLKKNSLYAFLFNGGRFIFTLIFFFGIIIFYKNPLVTIIAHTLAIFVLFLISLRYIFKYNYPFVRKSTYTTRKFVKQSLPMLVSTSMIIFLGWSDTIVLGIFKDSSDVGIYGVVLKISVVTSFTFQALDSILAPKLSNAYHADDMSLFKKLVKFSTILNSIISILVVTGIIIFKDLILSIFGDEFFKASTALIILCLGQLFNAICGPVGSILQMTGRQVVFRNILTIAFLINIVLNFLLAPTYGINGVAVATAISLAFWNLSSVIYISKKIY</sequence>
<dbReference type="PANTHER" id="PTHR30250:SF11">
    <property type="entry name" value="O-ANTIGEN TRANSPORTER-RELATED"/>
    <property type="match status" value="1"/>
</dbReference>
<feature type="transmembrane region" description="Helical" evidence="6">
    <location>
        <begin position="184"/>
        <end position="204"/>
    </location>
</feature>
<keyword evidence="8" id="KW-1185">Reference proteome</keyword>
<evidence type="ECO:0000256" key="6">
    <source>
        <dbReference type="SAM" id="Phobius"/>
    </source>
</evidence>
<comment type="caution">
    <text evidence="7">The sequence shown here is derived from an EMBL/GenBank/DDBJ whole genome shotgun (WGS) entry which is preliminary data.</text>
</comment>
<dbReference type="EMBL" id="JAIQZE010000002">
    <property type="protein sequence ID" value="MBZ9777939.1"/>
    <property type="molecule type" value="Genomic_DNA"/>
</dbReference>
<comment type="subcellular location">
    <subcellularLocation>
        <location evidence="1">Cell membrane</location>
        <topology evidence="1">Multi-pass membrane protein</topology>
    </subcellularLocation>
</comment>
<feature type="transmembrane region" description="Helical" evidence="6">
    <location>
        <begin position="301"/>
        <end position="320"/>
    </location>
</feature>
<protein>
    <submittedName>
        <fullName evidence="7">Flippase</fullName>
    </submittedName>
</protein>
<keyword evidence="4 6" id="KW-1133">Transmembrane helix</keyword>
<dbReference type="PANTHER" id="PTHR30250">
    <property type="entry name" value="PST FAMILY PREDICTED COLANIC ACID TRANSPORTER"/>
    <property type="match status" value="1"/>
</dbReference>
<reference evidence="8" key="1">
    <citation type="submission" date="2023-07" db="EMBL/GenBank/DDBJ databases">
        <title>Novel species isolated from saline lakes on Tibetan Plateau.</title>
        <authorList>
            <person name="Lu H."/>
        </authorList>
    </citation>
    <scope>NUCLEOTIDE SEQUENCE [LARGE SCALE GENOMIC DNA]</scope>
    <source>
        <strain evidence="8">CAK8W</strain>
    </source>
</reference>
<accession>A0ABS7XHE4</accession>
<feature type="transmembrane region" description="Helical" evidence="6">
    <location>
        <begin position="367"/>
        <end position="386"/>
    </location>
</feature>
<feature type="transmembrane region" description="Helical" evidence="6">
    <location>
        <begin position="48"/>
        <end position="66"/>
    </location>
</feature>
<feature type="transmembrane region" description="Helical" evidence="6">
    <location>
        <begin position="86"/>
        <end position="108"/>
    </location>
</feature>
<dbReference type="Proteomes" id="UP001199314">
    <property type="component" value="Unassembled WGS sequence"/>
</dbReference>
<feature type="transmembrane region" description="Helical" evidence="6">
    <location>
        <begin position="157"/>
        <end position="178"/>
    </location>
</feature>
<dbReference type="Pfam" id="PF01943">
    <property type="entry name" value="Polysacc_synt"/>
    <property type="match status" value="1"/>
</dbReference>
<feature type="transmembrane region" description="Helical" evidence="6">
    <location>
        <begin position="255"/>
        <end position="280"/>
    </location>
</feature>
<keyword evidence="2" id="KW-1003">Cell membrane</keyword>
<dbReference type="RefSeq" id="WP_224460296.1">
    <property type="nucleotide sequence ID" value="NZ_JAIQZE010000002.1"/>
</dbReference>
<feature type="transmembrane region" description="Helical" evidence="6">
    <location>
        <begin position="128"/>
        <end position="145"/>
    </location>
</feature>
<feature type="transmembrane region" description="Helical" evidence="6">
    <location>
        <begin position="12"/>
        <end position="36"/>
    </location>
</feature>
<evidence type="ECO:0000313" key="7">
    <source>
        <dbReference type="EMBL" id="MBZ9777939.1"/>
    </source>
</evidence>
<evidence type="ECO:0000256" key="2">
    <source>
        <dbReference type="ARBA" id="ARBA00022475"/>
    </source>
</evidence>
<feature type="transmembrane region" description="Helical" evidence="6">
    <location>
        <begin position="332"/>
        <end position="355"/>
    </location>
</feature>
<feature type="transmembrane region" description="Helical" evidence="6">
    <location>
        <begin position="225"/>
        <end position="249"/>
    </location>
</feature>
<evidence type="ECO:0000256" key="3">
    <source>
        <dbReference type="ARBA" id="ARBA00022692"/>
    </source>
</evidence>
<evidence type="ECO:0000256" key="1">
    <source>
        <dbReference type="ARBA" id="ARBA00004651"/>
    </source>
</evidence>
<dbReference type="InterPro" id="IPR002797">
    <property type="entry name" value="Polysacc_synth"/>
</dbReference>